<feature type="region of interest" description="Disordered" evidence="1">
    <location>
        <begin position="546"/>
        <end position="574"/>
    </location>
</feature>
<dbReference type="GO" id="GO:0005544">
    <property type="term" value="F:calcium-dependent phospholipid binding"/>
    <property type="evidence" value="ECO:0007669"/>
    <property type="project" value="InterPro"/>
</dbReference>
<evidence type="ECO:0000259" key="2">
    <source>
        <dbReference type="PROSITE" id="PS50004"/>
    </source>
</evidence>
<proteinExistence type="predicted"/>
<organism evidence="3 4">
    <name type="scientific">Allacma fusca</name>
    <dbReference type="NCBI Taxonomy" id="39272"/>
    <lineage>
        <taxon>Eukaryota</taxon>
        <taxon>Metazoa</taxon>
        <taxon>Ecdysozoa</taxon>
        <taxon>Arthropoda</taxon>
        <taxon>Hexapoda</taxon>
        <taxon>Collembola</taxon>
        <taxon>Symphypleona</taxon>
        <taxon>Sminthuridae</taxon>
        <taxon>Allacma</taxon>
    </lineage>
</organism>
<dbReference type="CDD" id="cd04048">
    <property type="entry name" value="C2A_Copine"/>
    <property type="match status" value="1"/>
</dbReference>
<dbReference type="PROSITE" id="PS50004">
    <property type="entry name" value="C2"/>
    <property type="match status" value="1"/>
</dbReference>
<name>A0A8J2L1N0_9HEXA</name>
<reference evidence="3" key="1">
    <citation type="submission" date="2021-06" db="EMBL/GenBank/DDBJ databases">
        <authorList>
            <person name="Hodson N. C."/>
            <person name="Mongue J. A."/>
            <person name="Jaron S. K."/>
        </authorList>
    </citation>
    <scope>NUCLEOTIDE SEQUENCE</scope>
</reference>
<feature type="region of interest" description="Disordered" evidence="1">
    <location>
        <begin position="600"/>
        <end position="623"/>
    </location>
</feature>
<sequence length="623" mass="68927">MLKSWSKLSFMSVNKVAAVNRPHRVVDDFVPGTAGNSTSTVEVSISCRHLANKDVLSKSDPMCAVFYKPPGAKTWVPFMRTEVVENDLDPDFAAKITMEYRFEAVQGLRFEVYDWDSDSNNLASQDSLGFIETNLAQIVTAGDEGLTLELTTTKSTFLPQDFNKPHEIIILTAEELASEKDEVTLKFSGSSCGIWNACIPPRTFFSISKLNDAGKYLLVYKSKFARGSNPNWQLLKMTSRALCNGDHDRALKIEIYQRNLQGESASIGSVLTTLSKLLKCDHQERIMLMTPDGQPSKSSVKIMQCTLAPISTFLEFIQAGVEMRCCFAIDFTCSNGDPEDPLSLHNRTIGGTNPYEQAIHAVGTIVMDYDKSNALPAWGFGARIPPIGDTSHCFPITLEKSPNCGSVSGLLDLYRTCIRKIQLYGPTYFAPVVKTVSQMASKVKGGEQYYVLIIVTDGVITDMAKTKRAIVEASAFPMSIIIVGVGEADFSAMQELDGDAVRISANGRVAQRDIVQFVSYRSARAWLGATGECTADDLAVALEEMEDDEMEDHEPKPPEPPENDEEKTNRLAESQLAKEVLFEIPDQLKGYMKAKGITPSMLEIKKKKREDDEKEKAEEEQEA</sequence>
<dbReference type="InterPro" id="IPR002035">
    <property type="entry name" value="VWF_A"/>
</dbReference>
<dbReference type="Pfam" id="PF07002">
    <property type="entry name" value="Copine"/>
    <property type="match status" value="1"/>
</dbReference>
<dbReference type="OrthoDB" id="5855668at2759"/>
<dbReference type="AlphaFoldDB" id="A0A8J2L1N0"/>
<dbReference type="PANTHER" id="PTHR10857">
    <property type="entry name" value="COPINE"/>
    <property type="match status" value="1"/>
</dbReference>
<dbReference type="Proteomes" id="UP000708208">
    <property type="component" value="Unassembled WGS sequence"/>
</dbReference>
<dbReference type="GO" id="GO:0005886">
    <property type="term" value="C:plasma membrane"/>
    <property type="evidence" value="ECO:0007669"/>
    <property type="project" value="TreeGrafter"/>
</dbReference>
<dbReference type="SMART" id="SM00327">
    <property type="entry name" value="VWA"/>
    <property type="match status" value="1"/>
</dbReference>
<dbReference type="SMART" id="SM00239">
    <property type="entry name" value="C2"/>
    <property type="match status" value="1"/>
</dbReference>
<evidence type="ECO:0000313" key="4">
    <source>
        <dbReference type="Proteomes" id="UP000708208"/>
    </source>
</evidence>
<dbReference type="Pfam" id="PF00168">
    <property type="entry name" value="C2"/>
    <property type="match status" value="2"/>
</dbReference>
<keyword evidence="4" id="KW-1185">Reference proteome</keyword>
<evidence type="ECO:0000313" key="3">
    <source>
        <dbReference type="EMBL" id="CAG7823525.1"/>
    </source>
</evidence>
<dbReference type="InterPro" id="IPR045052">
    <property type="entry name" value="Copine"/>
</dbReference>
<comment type="caution">
    <text evidence="3">The sequence shown here is derived from an EMBL/GenBank/DDBJ whole genome shotgun (WGS) entry which is preliminary data.</text>
</comment>
<dbReference type="GO" id="GO:0071277">
    <property type="term" value="P:cellular response to calcium ion"/>
    <property type="evidence" value="ECO:0007669"/>
    <property type="project" value="TreeGrafter"/>
</dbReference>
<accession>A0A8J2L1N0</accession>
<dbReference type="InterPro" id="IPR000008">
    <property type="entry name" value="C2_dom"/>
</dbReference>
<dbReference type="InterPro" id="IPR010734">
    <property type="entry name" value="Copine_C"/>
</dbReference>
<protein>
    <recommendedName>
        <fullName evidence="2">C2 domain-containing protein</fullName>
    </recommendedName>
</protein>
<dbReference type="EMBL" id="CAJVCH010529802">
    <property type="protein sequence ID" value="CAG7823525.1"/>
    <property type="molecule type" value="Genomic_DNA"/>
</dbReference>
<evidence type="ECO:0000256" key="1">
    <source>
        <dbReference type="SAM" id="MobiDB-lite"/>
    </source>
</evidence>
<dbReference type="PANTHER" id="PTHR10857:SF106">
    <property type="entry name" value="C2 DOMAIN-CONTAINING PROTEIN"/>
    <property type="match status" value="1"/>
</dbReference>
<feature type="domain" description="C2" evidence="2">
    <location>
        <begin position="21"/>
        <end position="148"/>
    </location>
</feature>
<gene>
    <name evidence="3" type="ORF">AFUS01_LOCUS33738</name>
</gene>